<dbReference type="Gene3D" id="2.180.10.10">
    <property type="entry name" value="RHS repeat-associated core"/>
    <property type="match status" value="1"/>
</dbReference>
<organism evidence="2 3">
    <name type="scientific">Pseudomonas versuta</name>
    <dbReference type="NCBI Taxonomy" id="1788301"/>
    <lineage>
        <taxon>Bacteria</taxon>
        <taxon>Pseudomonadati</taxon>
        <taxon>Pseudomonadota</taxon>
        <taxon>Gammaproteobacteria</taxon>
        <taxon>Pseudomonadales</taxon>
        <taxon>Pseudomonadaceae</taxon>
        <taxon>Pseudomonas</taxon>
    </lineage>
</organism>
<protein>
    <recommendedName>
        <fullName evidence="4">RHS repeat-associated core domain-containing protein</fullName>
    </recommendedName>
</protein>
<comment type="caution">
    <text evidence="2">The sequence shown here is derived from an EMBL/GenBank/DDBJ whole genome shotgun (WGS) entry which is preliminary data.</text>
</comment>
<accession>A0ABX3EBE3</accession>
<proteinExistence type="predicted"/>
<dbReference type="InterPro" id="IPR022385">
    <property type="entry name" value="Rhs_assc_core"/>
</dbReference>
<evidence type="ECO:0000313" key="3">
    <source>
        <dbReference type="Proteomes" id="UP000186677"/>
    </source>
</evidence>
<evidence type="ECO:0000256" key="1">
    <source>
        <dbReference type="SAM" id="Phobius"/>
    </source>
</evidence>
<dbReference type="EMBL" id="MPJC01000002">
    <property type="protein sequence ID" value="OKA23392.1"/>
    <property type="molecule type" value="Genomic_DNA"/>
</dbReference>
<feature type="transmembrane region" description="Helical" evidence="1">
    <location>
        <begin position="70"/>
        <end position="94"/>
    </location>
</feature>
<evidence type="ECO:0008006" key="4">
    <source>
        <dbReference type="Google" id="ProtNLM"/>
    </source>
</evidence>
<keyword evidence="1" id="KW-0472">Membrane</keyword>
<feature type="non-terminal residue" evidence="2">
    <location>
        <position position="1"/>
    </location>
</feature>
<keyword evidence="3" id="KW-1185">Reference proteome</keyword>
<dbReference type="NCBIfam" id="TIGR03696">
    <property type="entry name" value="Rhs_assc_core"/>
    <property type="match status" value="1"/>
</dbReference>
<feature type="transmembrane region" description="Helical" evidence="1">
    <location>
        <begin position="40"/>
        <end position="63"/>
    </location>
</feature>
<sequence>RFHSRDSLSPFGEGGLNGYAYCAGDPVNRIDPSGHSWLDWLLPAVGIAFGVMGAVASFGALAAPAAALTASYITAVTTATLSVVSLAADVASIALLATGNESAGRILGFVGMATGLASAAPSIAGAAAKGVKKAGKFVGAWQHKLQNAGGVPGRGGMGVRGARPRLNVELDYMLEQGGIRERMLSHLSRGDLQNIGQTNSANRAAIYRPGSSTAAVPLQLPSPEPVNVFSGPYLYPAGSGQIVHNPGYIMEVRQIISGSHPQYYPWQLGEAGIQNPRQLRIVSSAQLDGHVDAMARHGRADRLNIMESLAEADNQWFRQNPLPAASPAAPANARARIARRVERCRMT</sequence>
<evidence type="ECO:0000313" key="2">
    <source>
        <dbReference type="EMBL" id="OKA23392.1"/>
    </source>
</evidence>
<feature type="transmembrane region" description="Helical" evidence="1">
    <location>
        <begin position="106"/>
        <end position="128"/>
    </location>
</feature>
<gene>
    <name evidence="2" type="ORF">BOH73_05550</name>
</gene>
<name>A0ABX3EBE3_9PSED</name>
<dbReference type="Proteomes" id="UP000186677">
    <property type="component" value="Unassembled WGS sequence"/>
</dbReference>
<keyword evidence="1" id="KW-1133">Transmembrane helix</keyword>
<reference evidence="2 3" key="1">
    <citation type="submission" date="2016-11" db="EMBL/GenBank/DDBJ databases">
        <title>Draft genome of Pseudomonas versuta A4R1.5.</title>
        <authorList>
            <person name="See-Too W.-S."/>
        </authorList>
    </citation>
    <scope>NUCLEOTIDE SEQUENCE [LARGE SCALE GENOMIC DNA]</scope>
    <source>
        <strain evidence="2 3">A4R1.5</strain>
    </source>
</reference>
<keyword evidence="1" id="KW-0812">Transmembrane</keyword>